<reference evidence="2" key="2">
    <citation type="journal article" date="2023" name="Science">
        <title>Genomic signatures of disease resistance in endangered staghorn corals.</title>
        <authorList>
            <person name="Vollmer S.V."/>
            <person name="Selwyn J.D."/>
            <person name="Despard B.A."/>
            <person name="Roesel C.L."/>
        </authorList>
    </citation>
    <scope>NUCLEOTIDE SEQUENCE</scope>
    <source>
        <strain evidence="2">K2</strain>
    </source>
</reference>
<evidence type="ECO:0000313" key="3">
    <source>
        <dbReference type="Proteomes" id="UP001249851"/>
    </source>
</evidence>
<keyword evidence="1" id="KW-0175">Coiled coil</keyword>
<dbReference type="Proteomes" id="UP001249851">
    <property type="component" value="Unassembled WGS sequence"/>
</dbReference>
<organism evidence="2 3">
    <name type="scientific">Acropora cervicornis</name>
    <name type="common">Staghorn coral</name>
    <dbReference type="NCBI Taxonomy" id="6130"/>
    <lineage>
        <taxon>Eukaryota</taxon>
        <taxon>Metazoa</taxon>
        <taxon>Cnidaria</taxon>
        <taxon>Anthozoa</taxon>
        <taxon>Hexacorallia</taxon>
        <taxon>Scleractinia</taxon>
        <taxon>Astrocoeniina</taxon>
        <taxon>Acroporidae</taxon>
        <taxon>Acropora</taxon>
    </lineage>
</organism>
<dbReference type="AlphaFoldDB" id="A0AAD9PWT2"/>
<evidence type="ECO:0000256" key="1">
    <source>
        <dbReference type="SAM" id="Coils"/>
    </source>
</evidence>
<reference evidence="2" key="1">
    <citation type="journal article" date="2023" name="G3 (Bethesda)">
        <title>Whole genome assembly and annotation of the endangered Caribbean coral Acropora cervicornis.</title>
        <authorList>
            <person name="Selwyn J.D."/>
            <person name="Vollmer S.V."/>
        </authorList>
    </citation>
    <scope>NUCLEOTIDE SEQUENCE</scope>
    <source>
        <strain evidence="2">K2</strain>
    </source>
</reference>
<dbReference type="EMBL" id="JARQWQ010000109">
    <property type="protein sequence ID" value="KAK2550530.1"/>
    <property type="molecule type" value="Genomic_DNA"/>
</dbReference>
<dbReference type="PANTHER" id="PTHR31424">
    <property type="entry name" value="PROTEIN CBG23806"/>
    <property type="match status" value="1"/>
</dbReference>
<protein>
    <submittedName>
        <fullName evidence="2">Uncharacterized protein</fullName>
    </submittedName>
</protein>
<proteinExistence type="predicted"/>
<evidence type="ECO:0000313" key="2">
    <source>
        <dbReference type="EMBL" id="KAK2550530.1"/>
    </source>
</evidence>
<sequence length="782" mass="89244">MSDNLNFVEIEKFKDSVGVSNNQCLKYVSKQCVSSEDIIFTVHIGYDCLRGFHEAKQGRMLKQQSCTYVQFLNILLGIKYCIKVKDDCSRLEGRLRRACGEINKKFKGKTGASYRNLMHTELKLALRREEVVTIAELETQRRNAEEKSNALLKENELLTARCEELYSKLVESTAIKEKATEDLIEANAKVESLFTENEKLHAYIKKLGENVDFGNNGKTINETSSVLEMQLTMSSQCAPVGEDLPRSYLIKQCKDDLNKMCHITRTPGAAAGAQLDFDAELESVLKKQIHLKKIDIDDPDLKVKIKISGDGAKMSRLTSFITISFSVLNNDEDLMSSKGNNAVAVIKGHETYELLQSSCSTIFRQVNHVIDKGKVSIEGKDIPVDVFLGRDYKFLLLVLGMKSASSDYSCIWCEIHAKDRFDMTKPQNNYWEDHIARKLDGIIEDAKKKRHSCEHQPLLNIPLENVILDELHLMLRITDRLTGNLVKDALEWDNKENFDKPPSQQSDKHLQALVKAIKNCGVSFNVWEKLNGDGKGSGLYAFTSLMGSDKKLLLKKLPDNLQGAIRPETSATVTQIWRDFDALYKDIGQKHSSEEQASQFFEKARDWIILFTSLAGKSPGYEKKRVTPYMHAMVYHIPRFMTKYDGIKKFTGQGVEKLNDDCRRIHLQRSNKWDAPKDILLVGKRMEHLSEYERASRKYRKQEPEYWNMKIHESRAKRPKICTEPPDDDVISGDLVIDEMTAEDVKARLKNKGITTRLRSLKKLKELLLNTLRQDQIPIASP</sequence>
<dbReference type="PANTHER" id="PTHR31424:SF3">
    <property type="entry name" value="RING-TYPE DOMAIN-CONTAINING PROTEIN"/>
    <property type="match status" value="1"/>
</dbReference>
<keyword evidence="3" id="KW-1185">Reference proteome</keyword>
<feature type="coiled-coil region" evidence="1">
    <location>
        <begin position="127"/>
        <end position="196"/>
    </location>
</feature>
<gene>
    <name evidence="2" type="ORF">P5673_028729</name>
</gene>
<name>A0AAD9PWT2_ACRCE</name>
<comment type="caution">
    <text evidence="2">The sequence shown here is derived from an EMBL/GenBank/DDBJ whole genome shotgun (WGS) entry which is preliminary data.</text>
</comment>
<accession>A0AAD9PWT2</accession>